<comment type="caution">
    <text evidence="13">The sequence shown here is derived from an EMBL/GenBank/DDBJ whole genome shotgun (WGS) entry which is preliminary data.</text>
</comment>
<evidence type="ECO:0000256" key="2">
    <source>
        <dbReference type="ARBA" id="ARBA00009765"/>
    </source>
</evidence>
<evidence type="ECO:0000313" key="13">
    <source>
        <dbReference type="EMBL" id="OCO82252.1"/>
    </source>
</evidence>
<keyword evidence="9 12" id="KW-0472">Membrane</keyword>
<evidence type="ECO:0000256" key="11">
    <source>
        <dbReference type="ARBA" id="ARBA00045497"/>
    </source>
</evidence>
<evidence type="ECO:0000256" key="10">
    <source>
        <dbReference type="ARBA" id="ARBA00034269"/>
    </source>
</evidence>
<dbReference type="GO" id="GO:0015095">
    <property type="term" value="F:magnesium ion transmembrane transporter activity"/>
    <property type="evidence" value="ECO:0007669"/>
    <property type="project" value="TreeGrafter"/>
</dbReference>
<dbReference type="Pfam" id="PF01544">
    <property type="entry name" value="CorA"/>
    <property type="match status" value="1"/>
</dbReference>
<dbReference type="Gene3D" id="1.20.58.340">
    <property type="entry name" value="Magnesium transport protein CorA, transmembrane region"/>
    <property type="match status" value="1"/>
</dbReference>
<evidence type="ECO:0000256" key="3">
    <source>
        <dbReference type="ARBA" id="ARBA00022448"/>
    </source>
</evidence>
<evidence type="ECO:0000256" key="8">
    <source>
        <dbReference type="ARBA" id="ARBA00023065"/>
    </source>
</evidence>
<keyword evidence="8" id="KW-0406">Ion transport</keyword>
<evidence type="ECO:0000256" key="4">
    <source>
        <dbReference type="ARBA" id="ARBA00022475"/>
    </source>
</evidence>
<dbReference type="Proteomes" id="UP000050489">
    <property type="component" value="Unassembled WGS sequence"/>
</dbReference>
<keyword evidence="7 12" id="KW-1133">Transmembrane helix</keyword>
<comment type="function">
    <text evidence="11">Mediates influx of magnesium ions. Alternates between open and closed states. Activated by low cytoplasmic Mg(2+) levels. Inactive when cytoplasmic Mg(2+) levels are high.</text>
</comment>
<dbReference type="EMBL" id="LJEX02000114">
    <property type="protein sequence ID" value="OCO82252.1"/>
    <property type="molecule type" value="Genomic_DNA"/>
</dbReference>
<protein>
    <recommendedName>
        <fullName evidence="15">Magnesium transport protein CorA</fullName>
    </recommendedName>
</protein>
<dbReference type="PANTHER" id="PTHR46494">
    <property type="entry name" value="CORA FAMILY METAL ION TRANSPORTER (EUROFUNG)"/>
    <property type="match status" value="1"/>
</dbReference>
<evidence type="ECO:0000256" key="9">
    <source>
        <dbReference type="ARBA" id="ARBA00023136"/>
    </source>
</evidence>
<keyword evidence="5 12" id="KW-0812">Transmembrane</keyword>
<keyword evidence="3" id="KW-0813">Transport</keyword>
<organism evidence="13 14">
    <name type="scientific">Serratia marcescens</name>
    <dbReference type="NCBI Taxonomy" id="615"/>
    <lineage>
        <taxon>Bacteria</taxon>
        <taxon>Pseudomonadati</taxon>
        <taxon>Pseudomonadota</taxon>
        <taxon>Gammaproteobacteria</taxon>
        <taxon>Enterobacterales</taxon>
        <taxon>Yersiniaceae</taxon>
        <taxon>Serratia</taxon>
    </lineage>
</organism>
<dbReference type="GO" id="GO:0050897">
    <property type="term" value="F:cobalt ion binding"/>
    <property type="evidence" value="ECO:0007669"/>
    <property type="project" value="TreeGrafter"/>
</dbReference>
<feature type="transmembrane region" description="Helical" evidence="12">
    <location>
        <begin position="66"/>
        <end position="85"/>
    </location>
</feature>
<name>A0A2F0PDR9_SERMA</name>
<feature type="transmembrane region" description="Helical" evidence="12">
    <location>
        <begin position="97"/>
        <end position="117"/>
    </location>
</feature>
<dbReference type="PANTHER" id="PTHR46494:SF1">
    <property type="entry name" value="CORA FAMILY METAL ION TRANSPORTER (EUROFUNG)"/>
    <property type="match status" value="1"/>
</dbReference>
<comment type="subcellular location">
    <subcellularLocation>
        <location evidence="1">Cell membrane</location>
        <topology evidence="1">Multi-pass membrane protein</topology>
    </subcellularLocation>
</comment>
<evidence type="ECO:0000256" key="7">
    <source>
        <dbReference type="ARBA" id="ARBA00022989"/>
    </source>
</evidence>
<evidence type="ECO:0000313" key="14">
    <source>
        <dbReference type="Proteomes" id="UP000050489"/>
    </source>
</evidence>
<dbReference type="GO" id="GO:0005886">
    <property type="term" value="C:plasma membrane"/>
    <property type="evidence" value="ECO:0007669"/>
    <property type="project" value="UniProtKB-SubCell"/>
</dbReference>
<keyword evidence="4" id="KW-1003">Cell membrane</keyword>
<dbReference type="SUPFAM" id="SSF144083">
    <property type="entry name" value="Magnesium transport protein CorA, transmembrane region"/>
    <property type="match status" value="1"/>
</dbReference>
<comment type="similarity">
    <text evidence="2">Belongs to the CorA metal ion transporter (MIT) (TC 1.A.35) family.</text>
</comment>
<evidence type="ECO:0000256" key="6">
    <source>
        <dbReference type="ARBA" id="ARBA00022842"/>
    </source>
</evidence>
<dbReference type="FunFam" id="1.20.58.340:FF:000004">
    <property type="entry name" value="Magnesium transport protein CorA"/>
    <property type="match status" value="1"/>
</dbReference>
<proteinExistence type="inferred from homology"/>
<dbReference type="GO" id="GO:0000287">
    <property type="term" value="F:magnesium ion binding"/>
    <property type="evidence" value="ECO:0007669"/>
    <property type="project" value="TreeGrafter"/>
</dbReference>
<evidence type="ECO:0000256" key="12">
    <source>
        <dbReference type="SAM" id="Phobius"/>
    </source>
</evidence>
<dbReference type="AlphaFoldDB" id="A0A2F0PDR9"/>
<accession>A0A2F0PDR9</accession>
<evidence type="ECO:0000256" key="5">
    <source>
        <dbReference type="ARBA" id="ARBA00022692"/>
    </source>
</evidence>
<evidence type="ECO:0000256" key="1">
    <source>
        <dbReference type="ARBA" id="ARBA00004651"/>
    </source>
</evidence>
<dbReference type="InterPro" id="IPR002523">
    <property type="entry name" value="MgTranspt_CorA/ZnTranspt_ZntB"/>
</dbReference>
<sequence>MSKLVARLGQLNPRLAGAESPDCRGAQEGLQRLESEVDGLWQIVTSVVEMSNLKEQQRQGNANRKLAAWAGIVAVPTALSGIFGMNFNHMPGFESEYGYLVALAAMGISSAALYVRFKEIGWL</sequence>
<evidence type="ECO:0008006" key="15">
    <source>
        <dbReference type="Google" id="ProtNLM"/>
    </source>
</evidence>
<dbReference type="GO" id="GO:0015087">
    <property type="term" value="F:cobalt ion transmembrane transporter activity"/>
    <property type="evidence" value="ECO:0007669"/>
    <property type="project" value="TreeGrafter"/>
</dbReference>
<dbReference type="InterPro" id="IPR045863">
    <property type="entry name" value="CorA_TM1_TM2"/>
</dbReference>
<reference evidence="14" key="1">
    <citation type="submission" date="2016-04" db="EMBL/GenBank/DDBJ databases">
        <authorList>
            <person name="Osei Sekyere J."/>
            <person name="Sivertsen A."/>
            <person name="Pedersen A.T."/>
            <person name="Sundsfjord A."/>
        </authorList>
    </citation>
    <scope>NUCLEOTIDE SEQUENCE [LARGE SCALE GENOMIC DNA]</scope>
    <source>
        <strain evidence="14">945174350</strain>
    </source>
</reference>
<comment type="catalytic activity">
    <reaction evidence="10">
        <text>Mg(2+)(in) = Mg(2+)(out)</text>
        <dbReference type="Rhea" id="RHEA:29827"/>
        <dbReference type="ChEBI" id="CHEBI:18420"/>
    </reaction>
</comment>
<gene>
    <name evidence="13" type="ORF">AN695_0204510</name>
</gene>
<keyword evidence="6" id="KW-0460">Magnesium</keyword>